<organism evidence="3 4">
    <name type="scientific">Mucilaginibacter ximonensis</name>
    <dbReference type="NCBI Taxonomy" id="538021"/>
    <lineage>
        <taxon>Bacteria</taxon>
        <taxon>Pseudomonadati</taxon>
        <taxon>Bacteroidota</taxon>
        <taxon>Sphingobacteriia</taxon>
        <taxon>Sphingobacteriales</taxon>
        <taxon>Sphingobacteriaceae</taxon>
        <taxon>Mucilaginibacter</taxon>
    </lineage>
</organism>
<gene>
    <name evidence="3" type="ORF">ACFS5N_09510</name>
</gene>
<keyword evidence="1" id="KW-0812">Transmembrane</keyword>
<feature type="transmembrane region" description="Helical" evidence="1">
    <location>
        <begin position="63"/>
        <end position="87"/>
    </location>
</feature>
<evidence type="ECO:0000313" key="3">
    <source>
        <dbReference type="EMBL" id="MFD2872704.1"/>
    </source>
</evidence>
<comment type="caution">
    <text evidence="3">The sequence shown here is derived from an EMBL/GenBank/DDBJ whole genome shotgun (WGS) entry which is preliminary data.</text>
</comment>
<sequence>MTESAIKQQHPLTQLIIFIGITFAIIGGGYLLGAAIVVAVYGVDALMKIAQLNLDDPNAASGLWILQIVSTTIPIFLASFIFAKFIAKNTAEYLRTSFKFPWFLLVVIFCLMLVSSPMMEALSNINQKLRLPGFLAGLQKWMRDTEDNAQKLTEILLQMKSVGSMLAKLTVVGLLTAIVEEFMFRGVIQTILLKWTKNPHAAVWIAAALFSAFHLEFFGFLPRLLLGVLFGYFVVWSGSIWPAVWGHFINNGTAVVVSYLFQNQMIDVNPDDTHIFNKLAYLFSLIIMLLLLYLCRNIATGKMKSPFK</sequence>
<dbReference type="GO" id="GO:0016787">
    <property type="term" value="F:hydrolase activity"/>
    <property type="evidence" value="ECO:0007669"/>
    <property type="project" value="UniProtKB-KW"/>
</dbReference>
<dbReference type="Proteomes" id="UP001597557">
    <property type="component" value="Unassembled WGS sequence"/>
</dbReference>
<evidence type="ECO:0000259" key="2">
    <source>
        <dbReference type="Pfam" id="PF02517"/>
    </source>
</evidence>
<dbReference type="PANTHER" id="PTHR43592">
    <property type="entry name" value="CAAX AMINO TERMINAL PROTEASE"/>
    <property type="match status" value="1"/>
</dbReference>
<protein>
    <submittedName>
        <fullName evidence="3">CPBP family intramembrane glutamic endopeptidase</fullName>
        <ecNumber evidence="3">3.4.-.-</ecNumber>
    </submittedName>
</protein>
<dbReference type="RefSeq" id="WP_377184652.1">
    <property type="nucleotide sequence ID" value="NZ_JBHUPD010000002.1"/>
</dbReference>
<dbReference type="InterPro" id="IPR003675">
    <property type="entry name" value="Rce1/LyrA-like_dom"/>
</dbReference>
<feature type="domain" description="CAAX prenyl protease 2/Lysostaphin resistance protein A-like" evidence="2">
    <location>
        <begin position="166"/>
        <end position="252"/>
    </location>
</feature>
<evidence type="ECO:0000313" key="4">
    <source>
        <dbReference type="Proteomes" id="UP001597557"/>
    </source>
</evidence>
<evidence type="ECO:0000256" key="1">
    <source>
        <dbReference type="SAM" id="Phobius"/>
    </source>
</evidence>
<feature type="transmembrane region" description="Helical" evidence="1">
    <location>
        <begin position="228"/>
        <end position="249"/>
    </location>
</feature>
<keyword evidence="4" id="KW-1185">Reference proteome</keyword>
<name>A0ABW5YCG2_9SPHI</name>
<dbReference type="PANTHER" id="PTHR43592:SF15">
    <property type="entry name" value="CAAX AMINO TERMINAL PROTEASE FAMILY PROTEIN"/>
    <property type="match status" value="1"/>
</dbReference>
<keyword evidence="1" id="KW-1133">Transmembrane helix</keyword>
<keyword evidence="1" id="KW-0472">Membrane</keyword>
<dbReference type="EC" id="3.4.-.-" evidence="3"/>
<feature type="transmembrane region" description="Helical" evidence="1">
    <location>
        <begin position="201"/>
        <end position="221"/>
    </location>
</feature>
<dbReference type="Pfam" id="PF02517">
    <property type="entry name" value="Rce1-like"/>
    <property type="match status" value="1"/>
</dbReference>
<keyword evidence="3" id="KW-0378">Hydrolase</keyword>
<feature type="transmembrane region" description="Helical" evidence="1">
    <location>
        <begin position="99"/>
        <end position="119"/>
    </location>
</feature>
<proteinExistence type="predicted"/>
<feature type="transmembrane region" description="Helical" evidence="1">
    <location>
        <begin position="279"/>
        <end position="299"/>
    </location>
</feature>
<feature type="transmembrane region" description="Helical" evidence="1">
    <location>
        <begin position="12"/>
        <end position="43"/>
    </location>
</feature>
<dbReference type="EMBL" id="JBHUPD010000002">
    <property type="protein sequence ID" value="MFD2872704.1"/>
    <property type="molecule type" value="Genomic_DNA"/>
</dbReference>
<reference evidence="4" key="1">
    <citation type="journal article" date="2019" name="Int. J. Syst. Evol. Microbiol.">
        <title>The Global Catalogue of Microorganisms (GCM) 10K type strain sequencing project: providing services to taxonomists for standard genome sequencing and annotation.</title>
        <authorList>
            <consortium name="The Broad Institute Genomics Platform"/>
            <consortium name="The Broad Institute Genome Sequencing Center for Infectious Disease"/>
            <person name="Wu L."/>
            <person name="Ma J."/>
        </authorList>
    </citation>
    <scope>NUCLEOTIDE SEQUENCE [LARGE SCALE GENOMIC DNA]</scope>
    <source>
        <strain evidence="4">KCTC 22437</strain>
    </source>
</reference>
<accession>A0ABW5YCG2</accession>